<evidence type="ECO:0000256" key="1">
    <source>
        <dbReference type="SAM" id="MobiDB-lite"/>
    </source>
</evidence>
<feature type="region of interest" description="Disordered" evidence="1">
    <location>
        <begin position="1"/>
        <end position="33"/>
    </location>
</feature>
<evidence type="ECO:0000313" key="2">
    <source>
        <dbReference type="EMBL" id="WMV18213.1"/>
    </source>
</evidence>
<gene>
    <name evidence="2" type="ORF">MTR67_011598</name>
</gene>
<dbReference type="EMBL" id="CP133614">
    <property type="protein sequence ID" value="WMV18213.1"/>
    <property type="molecule type" value="Genomic_DNA"/>
</dbReference>
<proteinExistence type="predicted"/>
<organism evidence="2 3">
    <name type="scientific">Solanum verrucosum</name>
    <dbReference type="NCBI Taxonomy" id="315347"/>
    <lineage>
        <taxon>Eukaryota</taxon>
        <taxon>Viridiplantae</taxon>
        <taxon>Streptophyta</taxon>
        <taxon>Embryophyta</taxon>
        <taxon>Tracheophyta</taxon>
        <taxon>Spermatophyta</taxon>
        <taxon>Magnoliopsida</taxon>
        <taxon>eudicotyledons</taxon>
        <taxon>Gunneridae</taxon>
        <taxon>Pentapetalae</taxon>
        <taxon>asterids</taxon>
        <taxon>lamiids</taxon>
        <taxon>Solanales</taxon>
        <taxon>Solanaceae</taxon>
        <taxon>Solanoideae</taxon>
        <taxon>Solaneae</taxon>
        <taxon>Solanum</taxon>
    </lineage>
</organism>
<evidence type="ECO:0000313" key="3">
    <source>
        <dbReference type="Proteomes" id="UP001234989"/>
    </source>
</evidence>
<sequence>MGRRKDQCISEPEGSGKKKKSNRDFIKEHSTPVSYTRPTCSCATKAASDALEADGSWGEGMFSVTSVDKIAMLKIMKCIKFM</sequence>
<reference evidence="2" key="1">
    <citation type="submission" date="2023-08" db="EMBL/GenBank/DDBJ databases">
        <title>A de novo genome assembly of Solanum verrucosum Schlechtendal, a Mexican diploid species geographically isolated from the other diploid A-genome species in potato relatives.</title>
        <authorList>
            <person name="Hosaka K."/>
        </authorList>
    </citation>
    <scope>NUCLEOTIDE SEQUENCE</scope>
    <source>
        <tissue evidence="2">Young leaves</tissue>
    </source>
</reference>
<protein>
    <submittedName>
        <fullName evidence="2">Uncharacterized protein</fullName>
    </submittedName>
</protein>
<keyword evidence="3" id="KW-1185">Reference proteome</keyword>
<dbReference type="AlphaFoldDB" id="A0AAF0Q8Q2"/>
<dbReference type="Proteomes" id="UP001234989">
    <property type="component" value="Chromosome 3"/>
</dbReference>
<name>A0AAF0Q8Q2_SOLVR</name>
<accession>A0AAF0Q8Q2</accession>